<protein>
    <recommendedName>
        <fullName evidence="2">PhoP regulatory network protein YrbL</fullName>
    </recommendedName>
</protein>
<reference evidence="1" key="1">
    <citation type="submission" date="2018-05" db="EMBL/GenBank/DDBJ databases">
        <authorList>
            <person name="Lanie J.A."/>
            <person name="Ng W.-L."/>
            <person name="Kazmierczak K.M."/>
            <person name="Andrzejewski T.M."/>
            <person name="Davidsen T.M."/>
            <person name="Wayne K.J."/>
            <person name="Tettelin H."/>
            <person name="Glass J.I."/>
            <person name="Rusch D."/>
            <person name="Podicherti R."/>
            <person name="Tsui H.-C.T."/>
            <person name="Winkler M.E."/>
        </authorList>
    </citation>
    <scope>NUCLEOTIDE SEQUENCE</scope>
</reference>
<organism evidence="1">
    <name type="scientific">marine metagenome</name>
    <dbReference type="NCBI Taxonomy" id="408172"/>
    <lineage>
        <taxon>unclassified sequences</taxon>
        <taxon>metagenomes</taxon>
        <taxon>ecological metagenomes</taxon>
    </lineage>
</organism>
<name>A0A381UAG8_9ZZZZ</name>
<dbReference type="EMBL" id="UINC01006059">
    <property type="protein sequence ID" value="SVA25216.1"/>
    <property type="molecule type" value="Genomic_DNA"/>
</dbReference>
<evidence type="ECO:0000313" key="1">
    <source>
        <dbReference type="EMBL" id="SVA25216.1"/>
    </source>
</evidence>
<proteinExistence type="predicted"/>
<dbReference type="Pfam" id="PF10707">
    <property type="entry name" value="YrbL-PhoP_reg"/>
    <property type="match status" value="1"/>
</dbReference>
<accession>A0A381UAG8</accession>
<sequence>MIGLKKTEPFGIGGRRLCFVHPDDPDRCIKVLRTDENRTIRLNKFSLIPVWARRVYDNNAHEMIELTKIKKKVGDLMSRHFPRCHGMVQTDLGPGLELDLVRDRDGKISRSLRELLSKGHSLETFREAFDEFGDFLLDHVILTRGLLDHNLAAQDHGNGKWTIKLIDGMGDPAWLPLARWFDHIGRRKVNRRLTDAWARFLGFAAQGGITEEKVKNSTWGQGFLKHR</sequence>
<dbReference type="InterPro" id="IPR019647">
    <property type="entry name" value="PhoP_reg_network_YrbL"/>
</dbReference>
<evidence type="ECO:0008006" key="2">
    <source>
        <dbReference type="Google" id="ProtNLM"/>
    </source>
</evidence>
<gene>
    <name evidence="1" type="ORF">METZ01_LOCUS78070</name>
</gene>
<dbReference type="AlphaFoldDB" id="A0A381UAG8"/>